<dbReference type="OrthoDB" id="448732at2759"/>
<organism evidence="4 5">
    <name type="scientific">Polarella glacialis</name>
    <name type="common">Dinoflagellate</name>
    <dbReference type="NCBI Taxonomy" id="89957"/>
    <lineage>
        <taxon>Eukaryota</taxon>
        <taxon>Sar</taxon>
        <taxon>Alveolata</taxon>
        <taxon>Dinophyceae</taxon>
        <taxon>Suessiales</taxon>
        <taxon>Suessiaceae</taxon>
        <taxon>Polarella</taxon>
    </lineage>
</organism>
<sequence>MSKAMSKQLALAEPASSQSTSDGARKGSITSSQDKPLTAGSQSSIKAGPGKRKMMGGGINNLADLVKQAKKTEDIRVGETMAAKSSDKFLIGLVGATLMILQVVILIVGLTSWIKVENQELVDELKKAGLKV</sequence>
<feature type="compositionally biased region" description="Polar residues" evidence="1">
    <location>
        <begin position="15"/>
        <end position="45"/>
    </location>
</feature>
<gene>
    <name evidence="3" type="ORF">PGLA1383_LOCUS14274</name>
    <name evidence="4" type="ORF">PGLA2088_LOCUS15945</name>
</gene>
<keyword evidence="2" id="KW-1133">Transmembrane helix</keyword>
<feature type="region of interest" description="Disordered" evidence="1">
    <location>
        <begin position="1"/>
        <end position="58"/>
    </location>
</feature>
<evidence type="ECO:0000256" key="1">
    <source>
        <dbReference type="SAM" id="MobiDB-lite"/>
    </source>
</evidence>
<comment type="caution">
    <text evidence="4">The sequence shown here is derived from an EMBL/GenBank/DDBJ whole genome shotgun (WGS) entry which is preliminary data.</text>
</comment>
<dbReference type="EMBL" id="CAJNNW010019982">
    <property type="protein sequence ID" value="CAE8665507.1"/>
    <property type="molecule type" value="Genomic_DNA"/>
</dbReference>
<evidence type="ECO:0000256" key="2">
    <source>
        <dbReference type="SAM" id="Phobius"/>
    </source>
</evidence>
<feature type="transmembrane region" description="Helical" evidence="2">
    <location>
        <begin position="89"/>
        <end position="114"/>
    </location>
</feature>
<keyword evidence="6" id="KW-1185">Reference proteome</keyword>
<name>A0A813J4H7_POLGL</name>
<evidence type="ECO:0000313" key="5">
    <source>
        <dbReference type="Proteomes" id="UP000626109"/>
    </source>
</evidence>
<evidence type="ECO:0000313" key="3">
    <source>
        <dbReference type="EMBL" id="CAE8595777.1"/>
    </source>
</evidence>
<accession>A0A813J4H7</accession>
<protein>
    <submittedName>
        <fullName evidence="4">Uncharacterized protein</fullName>
    </submittedName>
</protein>
<keyword evidence="2" id="KW-0812">Transmembrane</keyword>
<proteinExistence type="predicted"/>
<keyword evidence="2" id="KW-0472">Membrane</keyword>
<dbReference type="AlphaFoldDB" id="A0A813J4H7"/>
<evidence type="ECO:0000313" key="6">
    <source>
        <dbReference type="Proteomes" id="UP000654075"/>
    </source>
</evidence>
<evidence type="ECO:0000313" key="4">
    <source>
        <dbReference type="EMBL" id="CAE8665507.1"/>
    </source>
</evidence>
<reference evidence="4" key="1">
    <citation type="submission" date="2021-02" db="EMBL/GenBank/DDBJ databases">
        <authorList>
            <person name="Dougan E. K."/>
            <person name="Rhodes N."/>
            <person name="Thang M."/>
            <person name="Chan C."/>
        </authorList>
    </citation>
    <scope>NUCLEOTIDE SEQUENCE</scope>
</reference>
<dbReference type="Proteomes" id="UP000626109">
    <property type="component" value="Unassembled WGS sequence"/>
</dbReference>
<dbReference type="Proteomes" id="UP000654075">
    <property type="component" value="Unassembled WGS sequence"/>
</dbReference>
<dbReference type="EMBL" id="CAJNNV010008107">
    <property type="protein sequence ID" value="CAE8595777.1"/>
    <property type="molecule type" value="Genomic_DNA"/>
</dbReference>